<sequence>MGLTSAALGKFVEARTLLTVYVTRQESLKVSPTSIDLNTAKLELGRCLLQLGTTAGTHLHSDDSKARDYYREITPFYLARLKDGDRTIVSIQYDMGFIAFRLGDFEEAVVMLQAALTNEKLHGGDQSSQCEGLQCLATALWRLGRYDEAASAYKEALETLKSLPQLCPTSAAETIRQHSEALVKAGRTTEAV</sequence>
<dbReference type="SMART" id="SM00028">
    <property type="entry name" value="TPR"/>
    <property type="match status" value="2"/>
</dbReference>
<protein>
    <recommendedName>
        <fullName evidence="3">MalT-like TPR region domain-containing protein</fullName>
    </recommendedName>
</protein>
<dbReference type="AlphaFoldDB" id="A0AAN7UMN0"/>
<gene>
    <name evidence="1" type="ORF">RRF57_011352</name>
</gene>
<dbReference type="Proteomes" id="UP001305414">
    <property type="component" value="Unassembled WGS sequence"/>
</dbReference>
<comment type="caution">
    <text evidence="1">The sequence shown here is derived from an EMBL/GenBank/DDBJ whole genome shotgun (WGS) entry which is preliminary data.</text>
</comment>
<proteinExistence type="predicted"/>
<evidence type="ECO:0008006" key="3">
    <source>
        <dbReference type="Google" id="ProtNLM"/>
    </source>
</evidence>
<dbReference type="SUPFAM" id="SSF48452">
    <property type="entry name" value="TPR-like"/>
    <property type="match status" value="2"/>
</dbReference>
<name>A0AAN7UMN0_9PEZI</name>
<accession>A0AAN7UMN0</accession>
<keyword evidence="2" id="KW-1185">Reference proteome</keyword>
<evidence type="ECO:0000313" key="1">
    <source>
        <dbReference type="EMBL" id="KAK5635640.1"/>
    </source>
</evidence>
<dbReference type="Pfam" id="PF13424">
    <property type="entry name" value="TPR_12"/>
    <property type="match status" value="1"/>
</dbReference>
<reference evidence="1 2" key="1">
    <citation type="submission" date="2023-10" db="EMBL/GenBank/DDBJ databases">
        <title>Draft genome sequence of Xylaria bambusicola isolate GMP-LS, the root and basal stem rot pathogen of sugarcane in Indonesia.</title>
        <authorList>
            <person name="Selvaraj P."/>
            <person name="Muralishankar V."/>
            <person name="Muruganantham S."/>
            <person name="Sp S."/>
            <person name="Haryani S."/>
            <person name="Lau K.J.X."/>
            <person name="Naqvi N.I."/>
        </authorList>
    </citation>
    <scope>NUCLEOTIDE SEQUENCE [LARGE SCALE GENOMIC DNA]</scope>
    <source>
        <strain evidence="1">GMP-LS</strain>
    </source>
</reference>
<organism evidence="1 2">
    <name type="scientific">Xylaria bambusicola</name>
    <dbReference type="NCBI Taxonomy" id="326684"/>
    <lineage>
        <taxon>Eukaryota</taxon>
        <taxon>Fungi</taxon>
        <taxon>Dikarya</taxon>
        <taxon>Ascomycota</taxon>
        <taxon>Pezizomycotina</taxon>
        <taxon>Sordariomycetes</taxon>
        <taxon>Xylariomycetidae</taxon>
        <taxon>Xylariales</taxon>
        <taxon>Xylariaceae</taxon>
        <taxon>Xylaria</taxon>
    </lineage>
</organism>
<dbReference type="Gene3D" id="1.25.40.10">
    <property type="entry name" value="Tetratricopeptide repeat domain"/>
    <property type="match status" value="1"/>
</dbReference>
<dbReference type="EMBL" id="JAWHQM010000056">
    <property type="protein sequence ID" value="KAK5635640.1"/>
    <property type="molecule type" value="Genomic_DNA"/>
</dbReference>
<evidence type="ECO:0000313" key="2">
    <source>
        <dbReference type="Proteomes" id="UP001305414"/>
    </source>
</evidence>
<dbReference type="InterPro" id="IPR011990">
    <property type="entry name" value="TPR-like_helical_dom_sf"/>
</dbReference>
<dbReference type="InterPro" id="IPR019734">
    <property type="entry name" value="TPR_rpt"/>
</dbReference>